<dbReference type="InterPro" id="IPR036390">
    <property type="entry name" value="WH_DNA-bd_sf"/>
</dbReference>
<dbReference type="AlphaFoldDB" id="A0A830E0X2"/>
<sequence>MLLAYIYDNLDNIVSMLTNSQVGMVYDTLRLNDPKSPLYGRAIMEIKLRRLMDEEYMDFLRSGFRQYGIYVEDYVLRTAVNRLDGIIGWLTLFGWNYVHGNKDLNSIIDTAARDRKLRVILMKSRAEGRYRVMLRTIAEGPRRWSEIKRAVEAEEGVTVDSHNFRPT</sequence>
<evidence type="ECO:0000313" key="3">
    <source>
        <dbReference type="EMBL" id="GGI75833.1"/>
    </source>
</evidence>
<evidence type="ECO:0000259" key="1">
    <source>
        <dbReference type="Pfam" id="PF21100"/>
    </source>
</evidence>
<dbReference type="SUPFAM" id="SSF46785">
    <property type="entry name" value="Winged helix' DNA-binding domain"/>
    <property type="match status" value="1"/>
</dbReference>
<dbReference type="Pfam" id="PF21100">
    <property type="entry name" value="WHD_MCM"/>
    <property type="match status" value="1"/>
</dbReference>
<evidence type="ECO:0000313" key="4">
    <source>
        <dbReference type="Proteomes" id="UP000657075"/>
    </source>
</evidence>
<name>A0A830E0X2_9CREN</name>
<dbReference type="Proteomes" id="UP001060771">
    <property type="component" value="Chromosome"/>
</dbReference>
<dbReference type="InterPro" id="IPR036388">
    <property type="entry name" value="WH-like_DNA-bd_sf"/>
</dbReference>
<reference evidence="5" key="3">
    <citation type="submission" date="2022-09" db="EMBL/GenBank/DDBJ databases">
        <title>Complete genome sequence of Vulcanisaeta souniana.</title>
        <authorList>
            <person name="Kato S."/>
            <person name="Itoh T."/>
            <person name="Ohkuma M."/>
        </authorList>
    </citation>
    <scope>NUCLEOTIDE SEQUENCE [LARGE SCALE GENOMIC DNA]</scope>
    <source>
        <strain evidence="5">JCM 11219</strain>
    </source>
</reference>
<keyword evidence="5" id="KW-1185">Reference proteome</keyword>
<accession>A0A830E0X2</accession>
<dbReference type="Proteomes" id="UP000657075">
    <property type="component" value="Unassembled WGS sequence"/>
</dbReference>
<gene>
    <name evidence="3" type="ORF">GCM10007112_10830</name>
    <name evidence="2" type="ORF">Vsou_15740</name>
</gene>
<reference evidence="2" key="4">
    <citation type="journal article" date="2023" name="Microbiol. Resour. Announc.">
        <title>Complete Genome Sequence of Vulcanisaeta souniana Strain IC-059, a Hyperthermophilic Archaeon Isolated from Hot Spring Water in Japan.</title>
        <authorList>
            <person name="Kato S."/>
            <person name="Itoh T."/>
            <person name="Wu L."/>
            <person name="Ma J."/>
            <person name="Ohkuma M."/>
        </authorList>
    </citation>
    <scope>NUCLEOTIDE SEQUENCE</scope>
    <source>
        <strain evidence="2">JCM 11219</strain>
    </source>
</reference>
<dbReference type="InterPro" id="IPR027417">
    <property type="entry name" value="P-loop_NTPase"/>
</dbReference>
<dbReference type="Gene3D" id="1.10.8.60">
    <property type="match status" value="1"/>
</dbReference>
<evidence type="ECO:0000313" key="2">
    <source>
        <dbReference type="EMBL" id="BDR92481.1"/>
    </source>
</evidence>
<organism evidence="3 4">
    <name type="scientific">Vulcanisaeta souniana JCM 11219</name>
    <dbReference type="NCBI Taxonomy" id="1293586"/>
    <lineage>
        <taxon>Archaea</taxon>
        <taxon>Thermoproteota</taxon>
        <taxon>Thermoprotei</taxon>
        <taxon>Thermoproteales</taxon>
        <taxon>Thermoproteaceae</taxon>
        <taxon>Vulcanisaeta</taxon>
    </lineage>
</organism>
<dbReference type="Gene3D" id="1.10.10.10">
    <property type="entry name" value="Winged helix-like DNA-binding domain superfamily/Winged helix DNA-binding domain"/>
    <property type="match status" value="1"/>
</dbReference>
<dbReference type="PANTHER" id="PTHR34301">
    <property type="entry name" value="DNA-BINDING PROTEIN-RELATED"/>
    <property type="match status" value="1"/>
</dbReference>
<reference evidence="3" key="1">
    <citation type="journal article" date="2014" name="Int. J. Syst. Evol. Microbiol.">
        <title>Complete genome sequence of Corynebacterium casei LMG S-19264T (=DSM 44701T), isolated from a smear-ripened cheese.</title>
        <authorList>
            <consortium name="US DOE Joint Genome Institute (JGI-PGF)"/>
            <person name="Walter F."/>
            <person name="Albersmeier A."/>
            <person name="Kalinowski J."/>
            <person name="Ruckert C."/>
        </authorList>
    </citation>
    <scope>NUCLEOTIDE SEQUENCE</scope>
    <source>
        <strain evidence="3">JCM 11219</strain>
    </source>
</reference>
<dbReference type="EMBL" id="BMNM01000003">
    <property type="protein sequence ID" value="GGI75833.1"/>
    <property type="molecule type" value="Genomic_DNA"/>
</dbReference>
<protein>
    <recommendedName>
        <fullName evidence="1">MCM C-terminal domain-containing protein</fullName>
    </recommendedName>
</protein>
<feature type="domain" description="MCM C-terminal" evidence="1">
    <location>
        <begin position="126"/>
        <end position="163"/>
    </location>
</feature>
<evidence type="ECO:0000313" key="5">
    <source>
        <dbReference type="Proteomes" id="UP001060771"/>
    </source>
</evidence>
<dbReference type="EMBL" id="AP026830">
    <property type="protein sequence ID" value="BDR92481.1"/>
    <property type="molecule type" value="Genomic_DNA"/>
</dbReference>
<dbReference type="InterPro" id="IPR048907">
    <property type="entry name" value="WHD_MCM_arc"/>
</dbReference>
<dbReference type="Gene3D" id="3.40.50.300">
    <property type="entry name" value="P-loop containing nucleotide triphosphate hydrolases"/>
    <property type="match status" value="1"/>
</dbReference>
<proteinExistence type="predicted"/>
<dbReference type="PANTHER" id="PTHR34301:SF8">
    <property type="entry name" value="ATPASE DOMAIN-CONTAINING PROTEIN"/>
    <property type="match status" value="1"/>
</dbReference>
<reference evidence="3" key="2">
    <citation type="submission" date="2020-09" db="EMBL/GenBank/DDBJ databases">
        <authorList>
            <person name="Sun Q."/>
            <person name="Ohkuma M."/>
        </authorList>
    </citation>
    <scope>NUCLEOTIDE SEQUENCE</scope>
    <source>
        <strain evidence="3">JCM 11219</strain>
    </source>
</reference>
<dbReference type="SUPFAM" id="SSF52540">
    <property type="entry name" value="P-loop containing nucleoside triphosphate hydrolases"/>
    <property type="match status" value="1"/>
</dbReference>